<protein>
    <recommendedName>
        <fullName evidence="2">Phage replisome organiser N-terminal domain-containing protein</fullName>
    </recommendedName>
</protein>
<gene>
    <name evidence="3" type="ORF">C6Y28_04365</name>
</gene>
<feature type="domain" description="Phage replisome organiser N-terminal" evidence="2">
    <location>
        <begin position="51"/>
        <end position="165"/>
    </location>
</feature>
<sequence>MLPPSDPIDNDFSPTKGSSPLHFYFTIFRGLLSARGEKMSRNDITNSNYLQFGFKFINDKVIKGLKPKPHGITSAWIYSETLVLSAKTGGIITADETCPTIAHQIAAQMYGITPEEVAEMLKYFIDIGYIKVEGRQYKFLQVPSFIKHETGAAARKENQRQNQKQDNTFQGTSLSPNTAVEQSPKQQQQTTKQYLHRGRDNKNNNNKQQTENVMKRISLFESWGIESTAAKSLALLPHVQAYSDNFLKELLAYASKRSKDNLPGYLRSMLEMPNLVLYSRSNQRWKKVYDSNCPKCHGTGTYTLKVDNGNDYTDDVVIHCDCWKKYRTGGAAK</sequence>
<dbReference type="Proteomes" id="UP000238358">
    <property type="component" value="Chromosome"/>
</dbReference>
<reference evidence="3 4" key="1">
    <citation type="journal article" date="2018" name="Genome Announc.">
        <title>Complete genomes of two Megasphaera elsdenii strains, NCIMB 702410 and ATCC 25940.</title>
        <authorList>
            <person name="Hatmaker E.A."/>
            <person name="O'Dell K."/>
            <person name="Riley L.A."/>
            <person name="Klingeman D.M."/>
            <person name="Guss A.M."/>
        </authorList>
    </citation>
    <scope>NUCLEOTIDE SEQUENCE [LARGE SCALE GENOMIC DNA]</scope>
    <source>
        <strain evidence="3 4">NCIMB702410</strain>
    </source>
</reference>
<feature type="compositionally biased region" description="Polar residues" evidence="1">
    <location>
        <begin position="160"/>
        <end position="184"/>
    </location>
</feature>
<feature type="region of interest" description="Disordered" evidence="1">
    <location>
        <begin position="152"/>
        <end position="211"/>
    </location>
</feature>
<dbReference type="Pfam" id="PF09681">
    <property type="entry name" value="Phage_rep_org_N"/>
    <property type="match status" value="1"/>
</dbReference>
<dbReference type="AlphaFoldDB" id="A0A2S0M618"/>
<evidence type="ECO:0000313" key="4">
    <source>
        <dbReference type="Proteomes" id="UP000238358"/>
    </source>
</evidence>
<accession>A0A2S0M618</accession>
<name>A0A2S0M618_MEGEL</name>
<organism evidence="3 4">
    <name type="scientific">Megasphaera elsdenii</name>
    <dbReference type="NCBI Taxonomy" id="907"/>
    <lineage>
        <taxon>Bacteria</taxon>
        <taxon>Bacillati</taxon>
        <taxon>Bacillota</taxon>
        <taxon>Negativicutes</taxon>
        <taxon>Veillonellales</taxon>
        <taxon>Veillonellaceae</taxon>
        <taxon>Megasphaera</taxon>
    </lineage>
</organism>
<evidence type="ECO:0000256" key="1">
    <source>
        <dbReference type="SAM" id="MobiDB-lite"/>
    </source>
</evidence>
<evidence type="ECO:0000313" key="3">
    <source>
        <dbReference type="EMBL" id="AVO26906.1"/>
    </source>
</evidence>
<proteinExistence type="predicted"/>
<dbReference type="EMBL" id="CP027569">
    <property type="protein sequence ID" value="AVO26906.1"/>
    <property type="molecule type" value="Genomic_DNA"/>
</dbReference>
<evidence type="ECO:0000259" key="2">
    <source>
        <dbReference type="Pfam" id="PF09681"/>
    </source>
</evidence>
<dbReference type="InterPro" id="IPR010056">
    <property type="entry name" value="Phage_rep_org__N"/>
</dbReference>